<evidence type="ECO:0000313" key="3">
    <source>
        <dbReference type="EMBL" id="BAL54579.1"/>
    </source>
</evidence>
<comment type="subunit">
    <text evidence="2">Monomer. Binds 30S ribosomal subunits, but not 50S ribosomal subunits or 70S ribosomes.</text>
</comment>
<dbReference type="InterPro" id="IPR000238">
    <property type="entry name" value="RbfA"/>
</dbReference>
<name>H5SEJ3_9BACT</name>
<dbReference type="HAMAP" id="MF_00003">
    <property type="entry name" value="RbfA"/>
    <property type="match status" value="1"/>
</dbReference>
<comment type="similarity">
    <text evidence="2">Belongs to the RbfA family.</text>
</comment>
<gene>
    <name evidence="2" type="primary">rbfA</name>
    <name evidence="3" type="ORF">HGMM_F16H05C35</name>
</gene>
<reference evidence="3" key="1">
    <citation type="journal article" date="2005" name="Environ. Microbiol.">
        <title>Genetic and functional properties of uncultivated thermophilic crenarchaeotes from a subsurface gold mine as revealed by analysis of genome fragments.</title>
        <authorList>
            <person name="Nunoura T."/>
            <person name="Hirayama H."/>
            <person name="Takami H."/>
            <person name="Oida H."/>
            <person name="Nishi S."/>
            <person name="Shimamura S."/>
            <person name="Suzuki Y."/>
            <person name="Inagaki F."/>
            <person name="Takai K."/>
            <person name="Nealson K.H."/>
            <person name="Horikoshi K."/>
        </authorList>
    </citation>
    <scope>NUCLEOTIDE SEQUENCE</scope>
</reference>
<keyword evidence="1 2" id="KW-0690">Ribosome biogenesis</keyword>
<dbReference type="InterPro" id="IPR023799">
    <property type="entry name" value="RbfA_dom_sf"/>
</dbReference>
<dbReference type="SUPFAM" id="SSF89919">
    <property type="entry name" value="Ribosome-binding factor A, RbfA"/>
    <property type="match status" value="1"/>
</dbReference>
<evidence type="ECO:0000256" key="1">
    <source>
        <dbReference type="ARBA" id="ARBA00022517"/>
    </source>
</evidence>
<dbReference type="AlphaFoldDB" id="H5SEJ3"/>
<comment type="function">
    <text evidence="2">One of several proteins that assist in the late maturation steps of the functional core of the 30S ribosomal subunit. Associates with free 30S ribosomal subunits (but not with 30S subunits that are part of 70S ribosomes or polysomes). Required for efficient processing of 16S rRNA. May interact with the 5'-terminal helix region of 16S rRNA.</text>
</comment>
<dbReference type="InterPro" id="IPR015946">
    <property type="entry name" value="KH_dom-like_a/b"/>
</dbReference>
<accession>H5SEJ3</accession>
<dbReference type="GO" id="GO:0030490">
    <property type="term" value="P:maturation of SSU-rRNA"/>
    <property type="evidence" value="ECO:0007669"/>
    <property type="project" value="UniProtKB-UniRule"/>
</dbReference>
<dbReference type="NCBIfam" id="TIGR00082">
    <property type="entry name" value="rbfA"/>
    <property type="match status" value="1"/>
</dbReference>
<dbReference type="Pfam" id="PF02033">
    <property type="entry name" value="RBFA"/>
    <property type="match status" value="1"/>
</dbReference>
<dbReference type="GO" id="GO:0043024">
    <property type="term" value="F:ribosomal small subunit binding"/>
    <property type="evidence" value="ECO:0007669"/>
    <property type="project" value="TreeGrafter"/>
</dbReference>
<organism evidence="3">
    <name type="scientific">uncultured Aquificia bacterium</name>
    <dbReference type="NCBI Taxonomy" id="453415"/>
    <lineage>
        <taxon>Bacteria</taxon>
        <taxon>Pseudomonadati</taxon>
        <taxon>Aquificota</taxon>
        <taxon>Aquificia</taxon>
        <taxon>environmental samples</taxon>
    </lineage>
</organism>
<dbReference type="Gene3D" id="3.30.300.20">
    <property type="match status" value="1"/>
</dbReference>
<reference evidence="3" key="2">
    <citation type="journal article" date="2012" name="PLoS ONE">
        <title>A Deeply Branching Thermophilic Bacterium with an Ancient Acetyl-CoA Pathway Dominates a Subsurface Ecosystem.</title>
        <authorList>
            <person name="Takami H."/>
            <person name="Noguchi H."/>
            <person name="Takaki Y."/>
            <person name="Uchiyama I."/>
            <person name="Toyoda A."/>
            <person name="Nishi S."/>
            <person name="Chee G.-J."/>
            <person name="Arai W."/>
            <person name="Nunoura T."/>
            <person name="Itoh T."/>
            <person name="Hattori M."/>
            <person name="Takai K."/>
        </authorList>
    </citation>
    <scope>NUCLEOTIDE SEQUENCE</scope>
</reference>
<dbReference type="PROSITE" id="PS01319">
    <property type="entry name" value="RBFA"/>
    <property type="match status" value="1"/>
</dbReference>
<proteinExistence type="inferred from homology"/>
<keyword evidence="2" id="KW-0963">Cytoplasm</keyword>
<comment type="subcellular location">
    <subcellularLocation>
        <location evidence="2">Cytoplasm</location>
    </subcellularLocation>
</comment>
<dbReference type="GO" id="GO:0005829">
    <property type="term" value="C:cytosol"/>
    <property type="evidence" value="ECO:0007669"/>
    <property type="project" value="TreeGrafter"/>
</dbReference>
<dbReference type="PANTHER" id="PTHR33515">
    <property type="entry name" value="RIBOSOME-BINDING FACTOR A, CHLOROPLASTIC-RELATED"/>
    <property type="match status" value="1"/>
</dbReference>
<dbReference type="InterPro" id="IPR020053">
    <property type="entry name" value="Ribosome-bd_factorA_CS"/>
</dbReference>
<sequence length="105" mass="12318">MSRRGERLTKLLKEEIAEILREAHDPRLAMAVITRLDLSKDGKHAKVYFTTIPEGVEKDVEKALNSAESYIRSLLLKRLSLRFVPHLTFKFDVELKHFEKLWDKL</sequence>
<dbReference type="EMBL" id="AP011693">
    <property type="protein sequence ID" value="BAL54579.1"/>
    <property type="molecule type" value="Genomic_DNA"/>
</dbReference>
<dbReference type="PANTHER" id="PTHR33515:SF1">
    <property type="entry name" value="RIBOSOME-BINDING FACTOR A, CHLOROPLASTIC-RELATED"/>
    <property type="match status" value="1"/>
</dbReference>
<protein>
    <recommendedName>
        <fullName evidence="2">Ribosome-binding factor A</fullName>
    </recommendedName>
</protein>
<evidence type="ECO:0000256" key="2">
    <source>
        <dbReference type="HAMAP-Rule" id="MF_00003"/>
    </source>
</evidence>